<dbReference type="Gene3D" id="1.10.10.60">
    <property type="entry name" value="Homeodomain-like"/>
    <property type="match status" value="1"/>
</dbReference>
<dbReference type="InterPro" id="IPR050204">
    <property type="entry name" value="AraC_XylS_family_regulators"/>
</dbReference>
<accession>A0A8J6ZCP1</accession>
<dbReference type="SUPFAM" id="SSF46689">
    <property type="entry name" value="Homeodomain-like"/>
    <property type="match status" value="2"/>
</dbReference>
<name>A0A8J6ZCP1_9RHOB</name>
<dbReference type="Proteomes" id="UP000609121">
    <property type="component" value="Unassembled WGS sequence"/>
</dbReference>
<organism evidence="6 7">
    <name type="scientific">Mangrovicoccus algicola</name>
    <dbReference type="NCBI Taxonomy" id="2771008"/>
    <lineage>
        <taxon>Bacteria</taxon>
        <taxon>Pseudomonadati</taxon>
        <taxon>Pseudomonadota</taxon>
        <taxon>Alphaproteobacteria</taxon>
        <taxon>Rhodobacterales</taxon>
        <taxon>Paracoccaceae</taxon>
        <taxon>Mangrovicoccus</taxon>
    </lineage>
</organism>
<dbReference type="PROSITE" id="PS01124">
    <property type="entry name" value="HTH_ARAC_FAMILY_2"/>
    <property type="match status" value="1"/>
</dbReference>
<feature type="domain" description="HTH araC/xylS-type" evidence="5">
    <location>
        <begin position="184"/>
        <end position="282"/>
    </location>
</feature>
<keyword evidence="3" id="KW-0804">Transcription</keyword>
<keyword evidence="7" id="KW-1185">Reference proteome</keyword>
<evidence type="ECO:0000256" key="1">
    <source>
        <dbReference type="ARBA" id="ARBA00023015"/>
    </source>
</evidence>
<dbReference type="Pfam" id="PF12833">
    <property type="entry name" value="HTH_18"/>
    <property type="match status" value="1"/>
</dbReference>
<dbReference type="PANTHER" id="PTHR46796:SF14">
    <property type="entry name" value="TRANSCRIPTIONAL REGULATORY PROTEIN"/>
    <property type="match status" value="1"/>
</dbReference>
<evidence type="ECO:0000256" key="4">
    <source>
        <dbReference type="SAM" id="MobiDB-lite"/>
    </source>
</evidence>
<feature type="region of interest" description="Disordered" evidence="4">
    <location>
        <begin position="284"/>
        <end position="303"/>
    </location>
</feature>
<dbReference type="GO" id="GO:0003700">
    <property type="term" value="F:DNA-binding transcription factor activity"/>
    <property type="evidence" value="ECO:0007669"/>
    <property type="project" value="InterPro"/>
</dbReference>
<dbReference type="GO" id="GO:0043565">
    <property type="term" value="F:sequence-specific DNA binding"/>
    <property type="evidence" value="ECO:0007669"/>
    <property type="project" value="InterPro"/>
</dbReference>
<evidence type="ECO:0000256" key="2">
    <source>
        <dbReference type="ARBA" id="ARBA00023125"/>
    </source>
</evidence>
<protein>
    <submittedName>
        <fullName evidence="6">Helix-turn-helix transcriptional regulator</fullName>
    </submittedName>
</protein>
<keyword evidence="1" id="KW-0805">Transcription regulation</keyword>
<proteinExistence type="predicted"/>
<dbReference type="EMBL" id="JACVXA010000062">
    <property type="protein sequence ID" value="MBE3639875.1"/>
    <property type="molecule type" value="Genomic_DNA"/>
</dbReference>
<evidence type="ECO:0000259" key="5">
    <source>
        <dbReference type="PROSITE" id="PS01124"/>
    </source>
</evidence>
<keyword evidence="2" id="KW-0238">DNA-binding</keyword>
<dbReference type="RefSeq" id="WP_193185053.1">
    <property type="nucleotide sequence ID" value="NZ_JACVXA010000062.1"/>
</dbReference>
<dbReference type="AlphaFoldDB" id="A0A8J6ZCP1"/>
<reference evidence="6" key="1">
    <citation type="submission" date="2020-09" db="EMBL/GenBank/DDBJ databases">
        <title>A novel bacterium of genus Mangrovicoccus, isolated from South China Sea.</title>
        <authorList>
            <person name="Huang H."/>
            <person name="Mo K."/>
            <person name="Hu Y."/>
        </authorList>
    </citation>
    <scope>NUCLEOTIDE SEQUENCE</scope>
    <source>
        <strain evidence="6">HB182678</strain>
    </source>
</reference>
<dbReference type="PANTHER" id="PTHR46796">
    <property type="entry name" value="HTH-TYPE TRANSCRIPTIONAL ACTIVATOR RHAS-RELATED"/>
    <property type="match status" value="1"/>
</dbReference>
<evidence type="ECO:0000256" key="3">
    <source>
        <dbReference type="ARBA" id="ARBA00023163"/>
    </source>
</evidence>
<dbReference type="InterPro" id="IPR018060">
    <property type="entry name" value="HTH_AraC"/>
</dbReference>
<gene>
    <name evidence="6" type="ORF">ICN82_16860</name>
</gene>
<sequence length="303" mass="33499">MTFSPRMTAEIHAIHVVRPLCWRRWPGVVADLWQVECEAGSRGYYRSPDPRVIVFLDGPCPGMELRLQEQAAPLDGIGAFYMPAGCPMWSRMRRAQPFRHLDIHLRDDMLRARMAGMQAESALEAPVMLRDAAALLPLARRIAAEVERPSRPDPALDGLLTALLADLFDLGRPAPGGLPAWMMRELAAFVAANIGRRIAVPELAAIARMSESWFSRRFRETQGMTVQAWLLRQRVEAAMARLEAGQAALAQIAAETGFSDQAHMTRAFRSLHGRTPGEIRRGHFHGIGSTGDGRVQAAPPIPS</sequence>
<evidence type="ECO:0000313" key="7">
    <source>
        <dbReference type="Proteomes" id="UP000609121"/>
    </source>
</evidence>
<dbReference type="SMART" id="SM00342">
    <property type="entry name" value="HTH_ARAC"/>
    <property type="match status" value="1"/>
</dbReference>
<evidence type="ECO:0000313" key="6">
    <source>
        <dbReference type="EMBL" id="MBE3639875.1"/>
    </source>
</evidence>
<comment type="caution">
    <text evidence="6">The sequence shown here is derived from an EMBL/GenBank/DDBJ whole genome shotgun (WGS) entry which is preliminary data.</text>
</comment>
<dbReference type="InterPro" id="IPR009057">
    <property type="entry name" value="Homeodomain-like_sf"/>
</dbReference>